<dbReference type="PANTHER" id="PTHR43279">
    <property type="entry name" value="CATECHOL-2,3-DIOXYGENASE"/>
    <property type="match status" value="1"/>
</dbReference>
<comment type="caution">
    <text evidence="2">The sequence shown here is derived from an EMBL/GenBank/DDBJ whole genome shotgun (WGS) entry which is preliminary data.</text>
</comment>
<dbReference type="PANTHER" id="PTHR43279:SF1">
    <property type="entry name" value="CATECHOL-2,3-DIOXYGENASE"/>
    <property type="match status" value="1"/>
</dbReference>
<dbReference type="Pfam" id="PF00903">
    <property type="entry name" value="Glyoxalase"/>
    <property type="match status" value="1"/>
</dbReference>
<dbReference type="InterPro" id="IPR004360">
    <property type="entry name" value="Glyas_Fos-R_dOase_dom"/>
</dbReference>
<dbReference type="CDD" id="cd06587">
    <property type="entry name" value="VOC"/>
    <property type="match status" value="1"/>
</dbReference>
<dbReference type="AlphaFoldDB" id="A0A4R0XKG2"/>
<evidence type="ECO:0000313" key="3">
    <source>
        <dbReference type="Proteomes" id="UP000294200"/>
    </source>
</evidence>
<evidence type="ECO:0000313" key="2">
    <source>
        <dbReference type="EMBL" id="TCG07877.1"/>
    </source>
</evidence>
<dbReference type="InterPro" id="IPR029068">
    <property type="entry name" value="Glyas_Bleomycin-R_OHBP_Dase"/>
</dbReference>
<dbReference type="InterPro" id="IPR037523">
    <property type="entry name" value="VOC_core"/>
</dbReference>
<dbReference type="SUPFAM" id="SSF54593">
    <property type="entry name" value="Glyoxalase/Bleomycin resistance protein/Dihydroxybiphenyl dioxygenase"/>
    <property type="match status" value="1"/>
</dbReference>
<dbReference type="PROSITE" id="PS51819">
    <property type="entry name" value="VOC"/>
    <property type="match status" value="1"/>
</dbReference>
<sequence length="188" mass="21411">METFVENTMSIMPLGLSHIVLHVRNIEESHRFWTEVVGLRHVGSRGPTPEQPNALTMRFYVGDRGENKNHHDVALIEMPMLPAPTPESPASFHHLAIAFPGRQPWLDHLAYLQQRGIEFERRVEHGMTHSLYIRDPNGYGIELLYDMPKEVWEDDLNAALNYLEDKPTAGPAALEDRVDGIPVFTARP</sequence>
<gene>
    <name evidence="2" type="ORF">BZM27_16095</name>
</gene>
<accession>A0A4R0XKG2</accession>
<dbReference type="EMBL" id="MWML01000051">
    <property type="protein sequence ID" value="TCG07877.1"/>
    <property type="molecule type" value="Genomic_DNA"/>
</dbReference>
<evidence type="ECO:0000259" key="1">
    <source>
        <dbReference type="PROSITE" id="PS51819"/>
    </source>
</evidence>
<feature type="domain" description="VOC" evidence="1">
    <location>
        <begin position="15"/>
        <end position="146"/>
    </location>
</feature>
<reference evidence="2 3" key="1">
    <citation type="submission" date="2017-02" db="EMBL/GenBank/DDBJ databases">
        <title>Paraburkholderia sophoroidis sp. nov. and Paraburkholderia steynii sp. nov. rhizobial symbionts of the fynbos legume Hypocalyptus sophoroides.</title>
        <authorList>
            <person name="Steenkamp E.T."/>
            <person name="Beukes C.W."/>
            <person name="Van Zyl E."/>
            <person name="Avontuur J."/>
            <person name="Chan W.Y."/>
            <person name="Hassen A."/>
            <person name="Palmer M."/>
            <person name="Mthombeni L."/>
            <person name="Phalane F."/>
            <person name="Sereme K."/>
            <person name="Venter S.N."/>
        </authorList>
    </citation>
    <scope>NUCLEOTIDE SEQUENCE [LARGE SCALE GENOMIC DNA]</scope>
    <source>
        <strain evidence="2 3">HC1.1ba</strain>
    </source>
</reference>
<organism evidence="2 3">
    <name type="scientific">Paraburkholderia steynii</name>
    <dbReference type="NCBI Taxonomy" id="1245441"/>
    <lineage>
        <taxon>Bacteria</taxon>
        <taxon>Pseudomonadati</taxon>
        <taxon>Pseudomonadota</taxon>
        <taxon>Betaproteobacteria</taxon>
        <taxon>Burkholderiales</taxon>
        <taxon>Burkholderiaceae</taxon>
        <taxon>Paraburkholderia</taxon>
    </lineage>
</organism>
<keyword evidence="3" id="KW-1185">Reference proteome</keyword>
<proteinExistence type="predicted"/>
<protein>
    <recommendedName>
        <fullName evidence="1">VOC domain-containing protein</fullName>
    </recommendedName>
</protein>
<name>A0A4R0XKG2_9BURK</name>
<dbReference type="Proteomes" id="UP000294200">
    <property type="component" value="Unassembled WGS sequence"/>
</dbReference>
<dbReference type="Gene3D" id="3.10.180.10">
    <property type="entry name" value="2,3-Dihydroxybiphenyl 1,2-Dioxygenase, domain 1"/>
    <property type="match status" value="1"/>
</dbReference>